<protein>
    <submittedName>
        <fullName evidence="2">Uncharacterized protein</fullName>
    </submittedName>
</protein>
<evidence type="ECO:0000313" key="2">
    <source>
        <dbReference type="EMBL" id="PZR36532.1"/>
    </source>
</evidence>
<feature type="transmembrane region" description="Helical" evidence="1">
    <location>
        <begin position="128"/>
        <end position="150"/>
    </location>
</feature>
<dbReference type="AlphaFoldDB" id="A0A2W5VB85"/>
<organism evidence="2 3">
    <name type="scientific">Caulobacter segnis</name>
    <dbReference type="NCBI Taxonomy" id="88688"/>
    <lineage>
        <taxon>Bacteria</taxon>
        <taxon>Pseudomonadati</taxon>
        <taxon>Pseudomonadota</taxon>
        <taxon>Alphaproteobacteria</taxon>
        <taxon>Caulobacterales</taxon>
        <taxon>Caulobacteraceae</taxon>
        <taxon>Caulobacter</taxon>
    </lineage>
</organism>
<proteinExistence type="predicted"/>
<keyword evidence="1" id="KW-0472">Membrane</keyword>
<sequence>MNDKLKTVQDDLAFLRGLADGAADKGGLGAAGGALYGAAGLLYGAQTLAYAVQERGWLRMSSLANLVMAWTPTVIFLILMIIVIVIDRKQPRRGVASRAVNAAFAGAGIANLALVLIFAAAAVRNNDFRYWLFHPAVVFVLQGAVWYVIFMLRKRGWTALVAIGWLVSGVALGLLVDKPGVYLLVATFGLFAFMMVPGFHMMRQAMRPAS</sequence>
<evidence type="ECO:0000256" key="1">
    <source>
        <dbReference type="SAM" id="Phobius"/>
    </source>
</evidence>
<evidence type="ECO:0000313" key="3">
    <source>
        <dbReference type="Proteomes" id="UP000249393"/>
    </source>
</evidence>
<keyword evidence="1" id="KW-1133">Transmembrane helix</keyword>
<dbReference type="EMBL" id="QFQZ01000006">
    <property type="protein sequence ID" value="PZR36532.1"/>
    <property type="molecule type" value="Genomic_DNA"/>
</dbReference>
<feature type="transmembrane region" description="Helical" evidence="1">
    <location>
        <begin position="67"/>
        <end position="87"/>
    </location>
</feature>
<dbReference type="RefSeq" id="WP_304274129.1">
    <property type="nucleotide sequence ID" value="NZ_QFQZ01000006.1"/>
</dbReference>
<gene>
    <name evidence="2" type="ORF">DI526_03605</name>
</gene>
<feature type="transmembrane region" description="Helical" evidence="1">
    <location>
        <begin position="182"/>
        <end position="202"/>
    </location>
</feature>
<dbReference type="Proteomes" id="UP000249393">
    <property type="component" value="Unassembled WGS sequence"/>
</dbReference>
<accession>A0A2W5VB85</accession>
<comment type="caution">
    <text evidence="2">The sequence shown here is derived from an EMBL/GenBank/DDBJ whole genome shotgun (WGS) entry which is preliminary data.</text>
</comment>
<reference evidence="2 3" key="1">
    <citation type="submission" date="2017-08" db="EMBL/GenBank/DDBJ databases">
        <title>Infants hospitalized years apart are colonized by the same room-sourced microbial strains.</title>
        <authorList>
            <person name="Brooks B."/>
            <person name="Olm M.R."/>
            <person name="Firek B.A."/>
            <person name="Baker R."/>
            <person name="Thomas B.C."/>
            <person name="Morowitz M.J."/>
            <person name="Banfield J.F."/>
        </authorList>
    </citation>
    <scope>NUCLEOTIDE SEQUENCE [LARGE SCALE GENOMIC DNA]</scope>
    <source>
        <strain evidence="2">S2_003_000_R2_4</strain>
    </source>
</reference>
<name>A0A2W5VB85_9CAUL</name>
<feature type="transmembrane region" description="Helical" evidence="1">
    <location>
        <begin position="99"/>
        <end position="122"/>
    </location>
</feature>
<feature type="transmembrane region" description="Helical" evidence="1">
    <location>
        <begin position="157"/>
        <end position="176"/>
    </location>
</feature>
<keyword evidence="1" id="KW-0812">Transmembrane</keyword>